<feature type="compositionally biased region" description="Basic and acidic residues" evidence="1">
    <location>
        <begin position="27"/>
        <end position="42"/>
    </location>
</feature>
<evidence type="ECO:0000313" key="2">
    <source>
        <dbReference type="EMBL" id="CAG8657923.1"/>
    </source>
</evidence>
<accession>A0A9N9E4B9</accession>
<sequence length="51" mass="5880">ECGLTIAKKLETHEVGDLTEAYLLEELHPKREPLSRGFDRPKPPGRRTHRT</sequence>
<feature type="region of interest" description="Disordered" evidence="1">
    <location>
        <begin position="27"/>
        <end position="51"/>
    </location>
</feature>
<name>A0A9N9E4B9_9GLOM</name>
<reference evidence="2" key="1">
    <citation type="submission" date="2021-06" db="EMBL/GenBank/DDBJ databases">
        <authorList>
            <person name="Kallberg Y."/>
            <person name="Tangrot J."/>
            <person name="Rosling A."/>
        </authorList>
    </citation>
    <scope>NUCLEOTIDE SEQUENCE</scope>
    <source>
        <strain evidence="2">IA702</strain>
    </source>
</reference>
<dbReference type="OrthoDB" id="10006997at2759"/>
<proteinExistence type="predicted"/>
<keyword evidence="3" id="KW-1185">Reference proteome</keyword>
<feature type="non-terminal residue" evidence="2">
    <location>
        <position position="1"/>
    </location>
</feature>
<comment type="caution">
    <text evidence="2">The sequence shown here is derived from an EMBL/GenBank/DDBJ whole genome shotgun (WGS) entry which is preliminary data.</text>
</comment>
<evidence type="ECO:0000256" key="1">
    <source>
        <dbReference type="SAM" id="MobiDB-lite"/>
    </source>
</evidence>
<protein>
    <submittedName>
        <fullName evidence="2">6509_t:CDS:1</fullName>
    </submittedName>
</protein>
<organism evidence="2 3">
    <name type="scientific">Paraglomus occultum</name>
    <dbReference type="NCBI Taxonomy" id="144539"/>
    <lineage>
        <taxon>Eukaryota</taxon>
        <taxon>Fungi</taxon>
        <taxon>Fungi incertae sedis</taxon>
        <taxon>Mucoromycota</taxon>
        <taxon>Glomeromycotina</taxon>
        <taxon>Glomeromycetes</taxon>
        <taxon>Paraglomerales</taxon>
        <taxon>Paraglomeraceae</taxon>
        <taxon>Paraglomus</taxon>
    </lineage>
</organism>
<dbReference type="EMBL" id="CAJVPJ010005029">
    <property type="protein sequence ID" value="CAG8657923.1"/>
    <property type="molecule type" value="Genomic_DNA"/>
</dbReference>
<dbReference type="Proteomes" id="UP000789572">
    <property type="component" value="Unassembled WGS sequence"/>
</dbReference>
<gene>
    <name evidence="2" type="ORF">POCULU_LOCUS10301</name>
</gene>
<dbReference type="AlphaFoldDB" id="A0A9N9E4B9"/>
<evidence type="ECO:0000313" key="3">
    <source>
        <dbReference type="Proteomes" id="UP000789572"/>
    </source>
</evidence>